<feature type="compositionally biased region" description="Low complexity" evidence="2">
    <location>
        <begin position="118"/>
        <end position="127"/>
    </location>
</feature>
<evidence type="ECO:0000256" key="1">
    <source>
        <dbReference type="SAM" id="Coils"/>
    </source>
</evidence>
<feature type="coiled-coil region" evidence="1">
    <location>
        <begin position="634"/>
        <end position="696"/>
    </location>
</feature>
<reference evidence="3 4" key="1">
    <citation type="journal article" date="2020" name="ISME J.">
        <title>Uncovering the hidden diversity of litter-decomposition mechanisms in mushroom-forming fungi.</title>
        <authorList>
            <person name="Floudas D."/>
            <person name="Bentzer J."/>
            <person name="Ahren D."/>
            <person name="Johansson T."/>
            <person name="Persson P."/>
            <person name="Tunlid A."/>
        </authorList>
    </citation>
    <scope>NUCLEOTIDE SEQUENCE [LARGE SCALE GENOMIC DNA]</scope>
    <source>
        <strain evidence="3 4">CBS 146.42</strain>
    </source>
</reference>
<protein>
    <submittedName>
        <fullName evidence="3">Uncharacterized protein</fullName>
    </submittedName>
</protein>
<sequence>MQAHILINLFSSSMMTGIPSIKAVVLAIVADTFTRPTPSGRTPWLTKYVHLFIASTRLTTSISKGRNTHDRFKDDWSSRKNDSGYSSRVSRDLNSPAEHHRGKISRGGRDKEHIRNRSSSSSWSAAAGDHRNPFGSTPLAGKPTESNTPTLGGWGSASTAGDTSTKDLTGEPSGWNVGGWDDCNKGDGLSSNPWGGASSAWGNSSWDDNAWGGSNEDKAQQSKMVKANESNSTLPTNQSAPGSPSILAKSPAMSRIRRSSDQEGTLARPPSPPKVTTSEPRKPTTSSFVSQDMDAAAELTSAPSPTIRRTRLPLPTRSQKQIPSTAVSVQEVIDDKRFPPPSPIAPQDWSEIPLSESITGRIQQDDLASDASGHISVLAALTLPELHSKVIKYVSFRSYNMIHSPNCHNREIIHAVLIRHDLLKAEERKDRWRRARQSSCYHHSTPAAQKILESTNHKHSEELSKLNKRLSLLLKKIVWCSDLLNAHWDLVEKGLNMKKVMLYTAELRDWIADLELSRRVFTATSMIDGEKKAQEAVKKQWKDEVIMLRNTVHELELTVTDISDDLVHLQNTQTEKFQELFHTTEKAMEEEILEFVPDMENLLLELGVGMDAVIEIKKQIKATDQRAAEHIPRVEELKVYIKALEEEVADLMQKEKEISKFHEEAGAKIKQIEIWKKADKTQLDQLSKNVEALHQQQYLYPEDNYPFSSCGLDGHLPYTDALVTLYVVQEIKPTLDSIMAVVDTSSYHLTAQFNRLVEQVVMKTFDLVQMALKVNGFVTQVHPISV</sequence>
<gene>
    <name evidence="3" type="ORF">D9756_005886</name>
</gene>
<feature type="compositionally biased region" description="Polar residues" evidence="2">
    <location>
        <begin position="228"/>
        <end position="242"/>
    </location>
</feature>
<feature type="compositionally biased region" description="Low complexity" evidence="2">
    <location>
        <begin position="303"/>
        <end position="318"/>
    </location>
</feature>
<feature type="compositionally biased region" description="Basic and acidic residues" evidence="2">
    <location>
        <begin position="67"/>
        <end position="82"/>
    </location>
</feature>
<feature type="compositionally biased region" description="Low complexity" evidence="2">
    <location>
        <begin position="194"/>
        <end position="209"/>
    </location>
</feature>
<feature type="region of interest" description="Disordered" evidence="2">
    <location>
        <begin position="65"/>
        <end position="326"/>
    </location>
</feature>
<proteinExistence type="predicted"/>
<dbReference type="AlphaFoldDB" id="A0A8H5FXM5"/>
<evidence type="ECO:0000313" key="3">
    <source>
        <dbReference type="EMBL" id="KAF5352497.1"/>
    </source>
</evidence>
<keyword evidence="4" id="KW-1185">Reference proteome</keyword>
<organism evidence="3 4">
    <name type="scientific">Leucocoprinus leucothites</name>
    <dbReference type="NCBI Taxonomy" id="201217"/>
    <lineage>
        <taxon>Eukaryota</taxon>
        <taxon>Fungi</taxon>
        <taxon>Dikarya</taxon>
        <taxon>Basidiomycota</taxon>
        <taxon>Agaricomycotina</taxon>
        <taxon>Agaricomycetes</taxon>
        <taxon>Agaricomycetidae</taxon>
        <taxon>Agaricales</taxon>
        <taxon>Agaricineae</taxon>
        <taxon>Agaricaceae</taxon>
        <taxon>Leucocoprinus</taxon>
    </lineage>
</organism>
<evidence type="ECO:0000256" key="2">
    <source>
        <dbReference type="SAM" id="MobiDB-lite"/>
    </source>
</evidence>
<evidence type="ECO:0000313" key="4">
    <source>
        <dbReference type="Proteomes" id="UP000559027"/>
    </source>
</evidence>
<dbReference type="OrthoDB" id="6017at2759"/>
<feature type="compositionally biased region" description="Polar residues" evidence="2">
    <location>
        <begin position="274"/>
        <end position="290"/>
    </location>
</feature>
<name>A0A8H5FXM5_9AGAR</name>
<keyword evidence="1" id="KW-0175">Coiled coil</keyword>
<comment type="caution">
    <text evidence="3">The sequence shown here is derived from an EMBL/GenBank/DDBJ whole genome shotgun (WGS) entry which is preliminary data.</text>
</comment>
<dbReference type="EMBL" id="JAACJO010000011">
    <property type="protein sequence ID" value="KAF5352497.1"/>
    <property type="molecule type" value="Genomic_DNA"/>
</dbReference>
<accession>A0A8H5FXM5</accession>
<dbReference type="Proteomes" id="UP000559027">
    <property type="component" value="Unassembled WGS sequence"/>
</dbReference>
<feature type="compositionally biased region" description="Polar residues" evidence="2">
    <location>
        <begin position="144"/>
        <end position="163"/>
    </location>
</feature>